<dbReference type="Gene3D" id="2.40.30.200">
    <property type="match status" value="1"/>
</dbReference>
<gene>
    <name evidence="2" type="ORF">Airi01_100990</name>
</gene>
<reference evidence="2" key="1">
    <citation type="submission" date="2023-03" db="EMBL/GenBank/DDBJ databases">
        <title>Actinoallomurus iriomotensis NBRC 103681.</title>
        <authorList>
            <person name="Ichikawa N."/>
            <person name="Sato H."/>
            <person name="Tonouchi N."/>
        </authorList>
    </citation>
    <scope>NUCLEOTIDE SEQUENCE</scope>
    <source>
        <strain evidence="2">NBRC 103681</strain>
    </source>
</reference>
<feature type="domain" description="Siphovirus-type tail component C-terminal" evidence="1">
    <location>
        <begin position="209"/>
        <end position="293"/>
    </location>
</feature>
<dbReference type="Gene3D" id="2.60.120.860">
    <property type="match status" value="1"/>
</dbReference>
<dbReference type="Proteomes" id="UP001165135">
    <property type="component" value="Unassembled WGS sequence"/>
</dbReference>
<name>A0A9W6VWQ6_9ACTN</name>
<dbReference type="RefSeq" id="WP_285636806.1">
    <property type="nucleotide sequence ID" value="NZ_BSTJ01000023.1"/>
</dbReference>
<evidence type="ECO:0000313" key="2">
    <source>
        <dbReference type="EMBL" id="GLY81832.1"/>
    </source>
</evidence>
<proteinExistence type="predicted"/>
<organism evidence="2 3">
    <name type="scientific">Actinoallomurus iriomotensis</name>
    <dbReference type="NCBI Taxonomy" id="478107"/>
    <lineage>
        <taxon>Bacteria</taxon>
        <taxon>Bacillati</taxon>
        <taxon>Actinomycetota</taxon>
        <taxon>Actinomycetes</taxon>
        <taxon>Streptosporangiales</taxon>
        <taxon>Thermomonosporaceae</taxon>
        <taxon>Actinoallomurus</taxon>
    </lineage>
</organism>
<comment type="caution">
    <text evidence="2">The sequence shown here is derived from an EMBL/GenBank/DDBJ whole genome shotgun (WGS) entry which is preliminary data.</text>
</comment>
<evidence type="ECO:0000259" key="1">
    <source>
        <dbReference type="Pfam" id="PF22768"/>
    </source>
</evidence>
<dbReference type="InterPro" id="IPR054738">
    <property type="entry name" value="Siphovirus-type_tail_C"/>
</dbReference>
<sequence length="311" mass="33181">MSIPAIEPPAHEGPSGLPPGFRFGGYSGAIDDSAGSGIVIPLGQVDDEYVHWRVTDISGWAAATLDEGAENIVGEDGAFDAENYYGARTVGLKGQIRAPDRAALEAARDRLMQVLPPRRLVKVRLDEAVPKFVMARRTGEPLVDLVTDTLAEYDVTVLAPDPRKYADDGLFAQMSIAVSAPGLAPPWTPPIRFPARPPGSERATVTNAGTYETQPFIRLDGPGRDLQVLNDTTGLHLAYDVELGVGDFLDIDCRVGSALLNGVANRSPVVGSAITTQFVLVRGPNRLRFLGTATDPDLVAIATIRANSAWD</sequence>
<dbReference type="EMBL" id="BSTJ01000023">
    <property type="protein sequence ID" value="GLY81832.1"/>
    <property type="molecule type" value="Genomic_DNA"/>
</dbReference>
<dbReference type="AlphaFoldDB" id="A0A9W6VWQ6"/>
<accession>A0A9W6VWQ6</accession>
<dbReference type="Pfam" id="PF22768">
    <property type="entry name" value="SPP1_Dit"/>
    <property type="match status" value="1"/>
</dbReference>
<evidence type="ECO:0000313" key="3">
    <source>
        <dbReference type="Proteomes" id="UP001165135"/>
    </source>
</evidence>
<protein>
    <recommendedName>
        <fullName evidence="1">Siphovirus-type tail component C-terminal domain-containing protein</fullName>
    </recommendedName>
</protein>